<dbReference type="Pfam" id="PF04264">
    <property type="entry name" value="YceI"/>
    <property type="match status" value="1"/>
</dbReference>
<dbReference type="InterPro" id="IPR036761">
    <property type="entry name" value="TTHA0802/YceI-like_sf"/>
</dbReference>
<dbReference type="InterPro" id="IPR007372">
    <property type="entry name" value="Lipid/polyisoprenoid-bd_YceI"/>
</dbReference>
<accession>A0ABN6Y6E3</accession>
<sequence length="232" mass="23398">MVLVKKKTAILLGAGIAVVVLGTTAAVAGPIFYRDVVVGTPDAAPTVAVTPGTSSLTGTPISGSWRVASGSTAGYRVKEVLNGTDVTVVGKTSKVSGTVTLADDSITAADITVAVADIATDSGSRDEYFRTSALETDIYPDATFRLSSPVAATRLSSGKVTAFTATGNLTLHGVTKRVTVPMKAALSGDGAEVSGSIPVTFSDYKVAAPSLGFVTVQKQGAVEFLVKAAPAS</sequence>
<feature type="domain" description="Lipid/polyisoprenoid-binding YceI-like" evidence="2">
    <location>
        <begin position="64"/>
        <end position="229"/>
    </location>
</feature>
<comment type="similarity">
    <text evidence="1">Belongs to the UPF0312 family.</text>
</comment>
<evidence type="ECO:0000313" key="4">
    <source>
        <dbReference type="Proteomes" id="UP001321486"/>
    </source>
</evidence>
<evidence type="ECO:0000256" key="1">
    <source>
        <dbReference type="ARBA" id="ARBA00008812"/>
    </source>
</evidence>
<evidence type="ECO:0000259" key="2">
    <source>
        <dbReference type="SMART" id="SM00867"/>
    </source>
</evidence>
<proteinExistence type="inferred from homology"/>
<dbReference type="SUPFAM" id="SSF101874">
    <property type="entry name" value="YceI-like"/>
    <property type="match status" value="1"/>
</dbReference>
<dbReference type="PANTHER" id="PTHR34406:SF1">
    <property type="entry name" value="PROTEIN YCEI"/>
    <property type="match status" value="1"/>
</dbReference>
<dbReference type="EMBL" id="AP027732">
    <property type="protein sequence ID" value="BDZ51113.1"/>
    <property type="molecule type" value="Genomic_DNA"/>
</dbReference>
<dbReference type="PANTHER" id="PTHR34406">
    <property type="entry name" value="PROTEIN YCEI"/>
    <property type="match status" value="1"/>
</dbReference>
<dbReference type="Gene3D" id="2.40.128.110">
    <property type="entry name" value="Lipid/polyisoprenoid-binding, YceI-like"/>
    <property type="match status" value="1"/>
</dbReference>
<reference evidence="4" key="1">
    <citation type="journal article" date="2019" name="Int. J. Syst. Evol. Microbiol.">
        <title>The Global Catalogue of Microorganisms (GCM) 10K type strain sequencing project: providing services to taxonomists for standard genome sequencing and annotation.</title>
        <authorList>
            <consortium name="The Broad Institute Genomics Platform"/>
            <consortium name="The Broad Institute Genome Sequencing Center for Infectious Disease"/>
            <person name="Wu L."/>
            <person name="Ma J."/>
        </authorList>
    </citation>
    <scope>NUCLEOTIDE SEQUENCE [LARGE SCALE GENOMIC DNA]</scope>
    <source>
        <strain evidence="4">NBRC 108728</strain>
    </source>
</reference>
<keyword evidence="4" id="KW-1185">Reference proteome</keyword>
<protein>
    <recommendedName>
        <fullName evidence="2">Lipid/polyisoprenoid-binding YceI-like domain-containing protein</fullName>
    </recommendedName>
</protein>
<organism evidence="3 4">
    <name type="scientific">Frondihabitans sucicola</name>
    <dbReference type="NCBI Taxonomy" id="1268041"/>
    <lineage>
        <taxon>Bacteria</taxon>
        <taxon>Bacillati</taxon>
        <taxon>Actinomycetota</taxon>
        <taxon>Actinomycetes</taxon>
        <taxon>Micrococcales</taxon>
        <taxon>Microbacteriaceae</taxon>
        <taxon>Frondihabitans</taxon>
    </lineage>
</organism>
<name>A0ABN6Y6E3_9MICO</name>
<dbReference type="Proteomes" id="UP001321486">
    <property type="component" value="Chromosome"/>
</dbReference>
<dbReference type="SMART" id="SM00867">
    <property type="entry name" value="YceI"/>
    <property type="match status" value="1"/>
</dbReference>
<evidence type="ECO:0000313" key="3">
    <source>
        <dbReference type="EMBL" id="BDZ51113.1"/>
    </source>
</evidence>
<gene>
    <name evidence="3" type="ORF">GCM10025867_33540</name>
</gene>